<organism evidence="1 2">
    <name type="scientific">Candidatus Planktophila sulfonica</name>
    <dbReference type="NCBI Taxonomy" id="1884904"/>
    <lineage>
        <taxon>Bacteria</taxon>
        <taxon>Bacillati</taxon>
        <taxon>Actinomycetota</taxon>
        <taxon>Actinomycetes</taxon>
        <taxon>Candidatus Nanopelagicales</taxon>
        <taxon>Candidatus Nanopelagicaceae</taxon>
        <taxon>Candidatus Planktophila</taxon>
    </lineage>
</organism>
<dbReference type="Proteomes" id="UP000217215">
    <property type="component" value="Chromosome"/>
</dbReference>
<reference evidence="1 2" key="1">
    <citation type="submission" date="2016-07" db="EMBL/GenBank/DDBJ databases">
        <title>High microdiversification within the ubiquitous acI lineage of Actinobacteria.</title>
        <authorList>
            <person name="Neuenschwander S.M."/>
            <person name="Salcher M."/>
            <person name="Ghai R."/>
            <person name="Pernthaler J."/>
        </authorList>
    </citation>
    <scope>NUCLEOTIDE SEQUENCE [LARGE SCALE GENOMIC DNA]</scope>
    <source>
        <strain evidence="1">MMS-IA-56</strain>
    </source>
</reference>
<dbReference type="KEGG" id="psuf:A1sIA56_04020"/>
<keyword evidence="2" id="KW-1185">Reference proteome</keyword>
<dbReference type="EMBL" id="CP016773">
    <property type="protein sequence ID" value="ASY16070.1"/>
    <property type="molecule type" value="Genomic_DNA"/>
</dbReference>
<dbReference type="OrthoDB" id="5196552at2"/>
<evidence type="ECO:0000313" key="1">
    <source>
        <dbReference type="EMBL" id="ASY16070.1"/>
    </source>
</evidence>
<sequence length="93" mass="10530">MSKRESGHESDDEFDDKELIDAEFHSMVEGLSLDESAPTTYLDELDAINRSNKFSPPAIPKRSLIDQIKDSLNAMVRWKNNRNNQHPDDGAAL</sequence>
<gene>
    <name evidence="1" type="ORF">A1sIA56_04020</name>
</gene>
<dbReference type="RefSeq" id="WP_095673664.1">
    <property type="nucleotide sequence ID" value="NZ_CP016773.1"/>
</dbReference>
<dbReference type="AlphaFoldDB" id="A0A249KGY7"/>
<proteinExistence type="predicted"/>
<accession>A0A249KGY7</accession>
<evidence type="ECO:0000313" key="2">
    <source>
        <dbReference type="Proteomes" id="UP000217215"/>
    </source>
</evidence>
<protein>
    <submittedName>
        <fullName evidence="1">Uncharacterized protein</fullName>
    </submittedName>
</protein>
<name>A0A249KGY7_9ACTN</name>